<name>A0A9D4SGK3_DERFA</name>
<dbReference type="EMBL" id="SDOV01000005">
    <property type="protein sequence ID" value="KAH7640868.1"/>
    <property type="molecule type" value="Genomic_DNA"/>
</dbReference>
<dbReference type="GO" id="GO:0017183">
    <property type="term" value="P:protein histidyl modification to diphthamide"/>
    <property type="evidence" value="ECO:0007669"/>
    <property type="project" value="InterPro"/>
</dbReference>
<accession>A0A9D4SGK3</accession>
<evidence type="ECO:0000313" key="1">
    <source>
        <dbReference type="EMBL" id="KAH7640868.1"/>
    </source>
</evidence>
<dbReference type="PANTHER" id="PTHR10762:SF2">
    <property type="entry name" value="2-(3-AMINO-3-CARBOXYPROPYL)HISTIDINE SYNTHASE SUBUNIT 2"/>
    <property type="match status" value="1"/>
</dbReference>
<sequence>MNKTNDDQQQQRFDIEHCIDWINHIGPGNVCLYFMSEFYRYACKIVKQLQEKLPNIRFFIMITCTTGPETLPFRLQDNNSHIDAAIYFGCDCLCPEKYTKTLPILFITLLPLDDEFDYILEFVDQEFGDLSDKNVLLLSDLTYSSYLTPVAHKIQLKSDSHETKIETTKFVKPQQENWYLEPRISNLFENVDAFSIVQYPYRLKNNLSDYDCILFLGECQDLEMIISCKKMLMIDPMKQTFRTLDGAKEFRKRISLIEKFKIPNNKSIGIVYKDFQSSISSSMKNVRVLCKRAKKLPYFISLNQSDFESRLGNFTQLTGFVFINVCRCVYRMATELSRYLYPVILWKEFQIASGHNIVYGGIEWNENFAINHDDDDDDDYGSNEFNDEQNLMIIERNQQQKLNSNDSWYGLIVDVGSTAIESIKSGRSGIASNYDNEQELF</sequence>
<dbReference type="Proteomes" id="UP000828236">
    <property type="component" value="Unassembled WGS sequence"/>
</dbReference>
<dbReference type="OrthoDB" id="449241at2759"/>
<gene>
    <name evidence="1" type="ORF">HUG17_8337</name>
</gene>
<organism evidence="1">
    <name type="scientific">Dermatophagoides farinae</name>
    <name type="common">American house dust mite</name>
    <dbReference type="NCBI Taxonomy" id="6954"/>
    <lineage>
        <taxon>Eukaryota</taxon>
        <taxon>Metazoa</taxon>
        <taxon>Ecdysozoa</taxon>
        <taxon>Arthropoda</taxon>
        <taxon>Chelicerata</taxon>
        <taxon>Arachnida</taxon>
        <taxon>Acari</taxon>
        <taxon>Acariformes</taxon>
        <taxon>Sarcoptiformes</taxon>
        <taxon>Astigmata</taxon>
        <taxon>Psoroptidia</taxon>
        <taxon>Analgoidea</taxon>
        <taxon>Pyroglyphidae</taxon>
        <taxon>Dermatophagoidinae</taxon>
        <taxon>Dermatophagoides</taxon>
    </lineage>
</organism>
<dbReference type="InterPro" id="IPR016435">
    <property type="entry name" value="DPH1/DPH2"/>
</dbReference>
<dbReference type="NCBIfam" id="TIGR00322">
    <property type="entry name" value="diphth2_R"/>
    <property type="match status" value="1"/>
</dbReference>
<dbReference type="PANTHER" id="PTHR10762">
    <property type="entry name" value="DIPHTHAMIDE BIOSYNTHESIS PROTEIN"/>
    <property type="match status" value="1"/>
</dbReference>
<dbReference type="GO" id="GO:0090560">
    <property type="term" value="F:2-(3-amino-3-carboxypropyl)histidine synthase activity"/>
    <property type="evidence" value="ECO:0007669"/>
    <property type="project" value="InterPro"/>
</dbReference>
<reference evidence="1" key="2">
    <citation type="journal article" date="2021" name="World Allergy Organ. J.">
        <title>Chromosome-level assembly of Dermatophagoides farinae genome and transcriptome reveals two novel allergens Der f 37 and Der f 39.</title>
        <authorList>
            <person name="Chen J."/>
            <person name="Cai Z."/>
            <person name="Fan D."/>
            <person name="Hu J."/>
            <person name="Hou Y."/>
            <person name="He Y."/>
            <person name="Zhang Z."/>
            <person name="Zhao Z."/>
            <person name="Gao P."/>
            <person name="Hu W."/>
            <person name="Sun J."/>
            <person name="Li J."/>
            <person name="Ji K."/>
        </authorList>
    </citation>
    <scope>NUCLEOTIDE SEQUENCE</scope>
    <source>
        <strain evidence="1">JKM2019</strain>
    </source>
</reference>
<dbReference type="AlphaFoldDB" id="A0A9D4SGK3"/>
<reference evidence="1" key="1">
    <citation type="submission" date="2020-06" db="EMBL/GenBank/DDBJ databases">
        <authorList>
            <person name="Ji K."/>
            <person name="Li J."/>
        </authorList>
    </citation>
    <scope>NUCLEOTIDE SEQUENCE</scope>
    <source>
        <strain evidence="1">JKM2019</strain>
        <tissue evidence="1">Whole body</tissue>
    </source>
</reference>
<protein>
    <submittedName>
        <fullName evidence="1">Uncharacterized protein</fullName>
    </submittedName>
</protein>
<comment type="caution">
    <text evidence="1">The sequence shown here is derived from an EMBL/GenBank/DDBJ whole genome shotgun (WGS) entry which is preliminary data.</text>
</comment>
<proteinExistence type="predicted"/>